<sequence>MPLPDRLLPDALACLRRIADMAPGPAKEELAGLRRRHPSVRMRLVWERDAPGGSYHYDLLVTTAGGTVSLAFAPDRALPWPLRGSHHTSEQVLLRVNGMEVTMEHAVAVLDVLWTDPSLAARLIDASLVEQELALDPVELPAAELQQALDAFRRARGLLTVEATREWMAERGLDHGRLEEVVAAEAAVARLRARVAGDRVEEVFAASPGDYDRLSVLALRYPDPAAAREGAVRLAGAGPGEDALALAARETLEHGARGEVRLAYRGDLGPRAATARAGDLLGPSGREPSVTRVLEARPAALDGPTRGEIEKRIFEQWLAGRRREAGIEWMWGTAPRTDALTRALRRQAPDAVGV</sequence>
<name>A0ABQ4GSX1_9ACTN</name>
<dbReference type="RefSeq" id="WP_204050707.1">
    <property type="nucleotide sequence ID" value="NZ_BOOF01000032.1"/>
</dbReference>
<dbReference type="NCBIfam" id="TIGR04500">
    <property type="entry name" value="PpiC_rel_mature"/>
    <property type="match status" value="1"/>
</dbReference>
<organism evidence="1 2">
    <name type="scientific">Microbispora siamensis</name>
    <dbReference type="NCBI Taxonomy" id="564413"/>
    <lineage>
        <taxon>Bacteria</taxon>
        <taxon>Bacillati</taxon>
        <taxon>Actinomycetota</taxon>
        <taxon>Actinomycetes</taxon>
        <taxon>Streptosporangiales</taxon>
        <taxon>Streptosporangiaceae</taxon>
        <taxon>Microbispora</taxon>
    </lineage>
</organism>
<evidence type="ECO:0008006" key="3">
    <source>
        <dbReference type="Google" id="ProtNLM"/>
    </source>
</evidence>
<proteinExistence type="predicted"/>
<evidence type="ECO:0000313" key="1">
    <source>
        <dbReference type="EMBL" id="GIH64465.1"/>
    </source>
</evidence>
<dbReference type="EMBL" id="BOOF01000032">
    <property type="protein sequence ID" value="GIH64465.1"/>
    <property type="molecule type" value="Genomic_DNA"/>
</dbReference>
<protein>
    <recommendedName>
        <fullName evidence="3">TIGR04500 family peptide maturation system protein</fullName>
    </recommendedName>
</protein>
<dbReference type="Proteomes" id="UP000660454">
    <property type="component" value="Unassembled WGS sequence"/>
</dbReference>
<dbReference type="InterPro" id="IPR030985">
    <property type="entry name" value="PpiC-rel_mature"/>
</dbReference>
<reference evidence="1 2" key="1">
    <citation type="submission" date="2021-01" db="EMBL/GenBank/DDBJ databases">
        <title>Whole genome shotgun sequence of Microbispora siamensis NBRC 104113.</title>
        <authorList>
            <person name="Komaki H."/>
            <person name="Tamura T."/>
        </authorList>
    </citation>
    <scope>NUCLEOTIDE SEQUENCE [LARGE SCALE GENOMIC DNA]</scope>
    <source>
        <strain evidence="1 2">NBRC 104113</strain>
    </source>
</reference>
<comment type="caution">
    <text evidence="1">The sequence shown here is derived from an EMBL/GenBank/DDBJ whole genome shotgun (WGS) entry which is preliminary data.</text>
</comment>
<dbReference type="InterPro" id="IPR027304">
    <property type="entry name" value="Trigger_fact/SurA_dom_sf"/>
</dbReference>
<dbReference type="SUPFAM" id="SSF109998">
    <property type="entry name" value="Triger factor/SurA peptide-binding domain-like"/>
    <property type="match status" value="1"/>
</dbReference>
<accession>A0ABQ4GSX1</accession>
<evidence type="ECO:0000313" key="2">
    <source>
        <dbReference type="Proteomes" id="UP000660454"/>
    </source>
</evidence>
<gene>
    <name evidence="1" type="ORF">Msi02_52820</name>
</gene>
<keyword evidence="2" id="KW-1185">Reference proteome</keyword>